<organism evidence="1">
    <name type="scientific">Podoviridae sp. ctsNK10</name>
    <dbReference type="NCBI Taxonomy" id="2826582"/>
    <lineage>
        <taxon>Viruses</taxon>
        <taxon>Duplodnaviria</taxon>
        <taxon>Heunggongvirae</taxon>
        <taxon>Uroviricota</taxon>
        <taxon>Caudoviricetes</taxon>
    </lineage>
</organism>
<evidence type="ECO:0000313" key="1">
    <source>
        <dbReference type="EMBL" id="DAD95360.1"/>
    </source>
</evidence>
<accession>A0A8S5NM92</accession>
<proteinExistence type="predicted"/>
<reference evidence="1" key="1">
    <citation type="journal article" date="2021" name="Proc. Natl. Acad. Sci. U.S.A.">
        <title>A Catalog of Tens of Thousands of Viruses from Human Metagenomes Reveals Hidden Associations with Chronic Diseases.</title>
        <authorList>
            <person name="Tisza M.J."/>
            <person name="Buck C.B."/>
        </authorList>
    </citation>
    <scope>NUCLEOTIDE SEQUENCE</scope>
    <source>
        <strain evidence="1">CtsNK10</strain>
    </source>
</reference>
<protein>
    <submittedName>
        <fullName evidence="1">Uncharacterized protein</fullName>
    </submittedName>
</protein>
<sequence length="34" mass="3787">MIGGKTSLKTKVGISSRLLIYCGTQIEKLENLEY</sequence>
<name>A0A8S5NM92_9CAUD</name>
<dbReference type="EMBL" id="BK015191">
    <property type="protein sequence ID" value="DAD95360.1"/>
    <property type="molecule type" value="Genomic_DNA"/>
</dbReference>